<keyword evidence="3" id="KW-1185">Reference proteome</keyword>
<feature type="compositionally biased region" description="Basic and acidic residues" evidence="1">
    <location>
        <begin position="1"/>
        <end position="24"/>
    </location>
</feature>
<accession>A0A7R8X2L3</accession>
<dbReference type="Proteomes" id="UP000677054">
    <property type="component" value="Unassembled WGS sequence"/>
</dbReference>
<dbReference type="Gene3D" id="3.15.10.50">
    <property type="match status" value="1"/>
</dbReference>
<dbReference type="InterPro" id="IPR020234">
    <property type="entry name" value="Mite_allergen_group-7"/>
</dbReference>
<dbReference type="EMBL" id="LR899801">
    <property type="protein sequence ID" value="CAD7242545.1"/>
    <property type="molecule type" value="Genomic_DNA"/>
</dbReference>
<protein>
    <submittedName>
        <fullName evidence="2">Uncharacterized protein</fullName>
    </submittedName>
</protein>
<sequence>MDKRLQLTPDRDTGISKESQEHLTEGGGNGNEVKVPSVYDADFDSYFTSSTPRSTTARLRSGGNENNAKVPSVFDADFDSYFTSSTPRSTSQGQRSTTHGLKSGGNENNAKEPSVFDADFDSYFTSTTARSTSGGKDVLEPVSGVDANAVLDTMLNLSRTVLARADGRIPLSDMQLPILPRNLSRIPFLNLFLPRNPLLGLTNGYATGIESIHRIGDATLFRRGRDFILEAPLRVDSLQVYFKGFINLVLAQFSLNVGGLIRDADVKIKARTSINIGRAGGGSQLALEDFDILKVGDIRVAVKGLDPFFNDLASIVATGVKDVFRDFIYDLIEPLVQRTIENGFSRGMNRVNDSPQASRRS</sequence>
<proteinExistence type="predicted"/>
<dbReference type="InterPro" id="IPR038602">
    <property type="entry name" value="Mite_allergen_7_sf"/>
</dbReference>
<feature type="compositionally biased region" description="Polar residues" evidence="1">
    <location>
        <begin position="84"/>
        <end position="108"/>
    </location>
</feature>
<evidence type="ECO:0000313" key="2">
    <source>
        <dbReference type="EMBL" id="CAD7242545.1"/>
    </source>
</evidence>
<feature type="region of interest" description="Disordered" evidence="1">
    <location>
        <begin position="84"/>
        <end position="113"/>
    </location>
</feature>
<dbReference type="EMBL" id="CAJPEV010000284">
    <property type="protein sequence ID" value="CAG0883421.1"/>
    <property type="molecule type" value="Genomic_DNA"/>
</dbReference>
<reference evidence="2" key="1">
    <citation type="submission" date="2020-11" db="EMBL/GenBank/DDBJ databases">
        <authorList>
            <person name="Tran Van P."/>
        </authorList>
    </citation>
    <scope>NUCLEOTIDE SEQUENCE</scope>
</reference>
<name>A0A7R8X2L3_9CRUS</name>
<dbReference type="Pfam" id="PF16984">
    <property type="entry name" value="Grp7_allergen"/>
    <property type="match status" value="1"/>
</dbReference>
<dbReference type="OrthoDB" id="6419576at2759"/>
<organism evidence="2">
    <name type="scientific">Darwinula stevensoni</name>
    <dbReference type="NCBI Taxonomy" id="69355"/>
    <lineage>
        <taxon>Eukaryota</taxon>
        <taxon>Metazoa</taxon>
        <taxon>Ecdysozoa</taxon>
        <taxon>Arthropoda</taxon>
        <taxon>Crustacea</taxon>
        <taxon>Oligostraca</taxon>
        <taxon>Ostracoda</taxon>
        <taxon>Podocopa</taxon>
        <taxon>Podocopida</taxon>
        <taxon>Darwinulocopina</taxon>
        <taxon>Darwinuloidea</taxon>
        <taxon>Darwinulidae</taxon>
        <taxon>Darwinula</taxon>
    </lineage>
</organism>
<evidence type="ECO:0000313" key="3">
    <source>
        <dbReference type="Proteomes" id="UP000677054"/>
    </source>
</evidence>
<feature type="region of interest" description="Disordered" evidence="1">
    <location>
        <begin position="1"/>
        <end position="71"/>
    </location>
</feature>
<evidence type="ECO:0000256" key="1">
    <source>
        <dbReference type="SAM" id="MobiDB-lite"/>
    </source>
</evidence>
<feature type="compositionally biased region" description="Polar residues" evidence="1">
    <location>
        <begin position="46"/>
        <end position="69"/>
    </location>
</feature>
<dbReference type="AlphaFoldDB" id="A0A7R8X2L3"/>
<gene>
    <name evidence="2" type="ORF">DSTB1V02_LOCUS2507</name>
</gene>